<comment type="similarity">
    <text evidence="5">Belongs to the TRAFAC class translation factor GTPase superfamily. Bms1-like GTPase family. TSR1 subfamily.</text>
</comment>
<dbReference type="FunCoup" id="A0A482X5G9">
    <property type="interactions" value="1520"/>
</dbReference>
<dbReference type="GO" id="GO:0003924">
    <property type="term" value="F:GTPase activity"/>
    <property type="evidence" value="ECO:0007669"/>
    <property type="project" value="TreeGrafter"/>
</dbReference>
<evidence type="ECO:0000256" key="7">
    <source>
        <dbReference type="SAM" id="MobiDB-lite"/>
    </source>
</evidence>
<feature type="region of interest" description="Disordered" evidence="7">
    <location>
        <begin position="358"/>
        <end position="444"/>
    </location>
</feature>
<dbReference type="OrthoDB" id="119302at2759"/>
<evidence type="ECO:0000259" key="8">
    <source>
        <dbReference type="PROSITE" id="PS51714"/>
    </source>
</evidence>
<dbReference type="GO" id="GO:0005525">
    <property type="term" value="F:GTP binding"/>
    <property type="evidence" value="ECO:0007669"/>
    <property type="project" value="TreeGrafter"/>
</dbReference>
<feature type="compositionally biased region" description="Basic residues" evidence="7">
    <location>
        <begin position="19"/>
        <end position="30"/>
    </location>
</feature>
<dbReference type="InterPro" id="IPR039761">
    <property type="entry name" value="Bms1/Tsr1"/>
</dbReference>
<evidence type="ECO:0000313" key="10">
    <source>
        <dbReference type="Proteomes" id="UP000291343"/>
    </source>
</evidence>
<dbReference type="AlphaFoldDB" id="A0A482X5G9"/>
<dbReference type="GO" id="GO:0034511">
    <property type="term" value="F:U3 snoRNA binding"/>
    <property type="evidence" value="ECO:0007669"/>
    <property type="project" value="TreeGrafter"/>
</dbReference>
<dbReference type="InParanoid" id="A0A482X5G9"/>
<accession>A0A482X5G9</accession>
<dbReference type="EMBL" id="QKKF02017666">
    <property type="protein sequence ID" value="RZF40768.1"/>
    <property type="molecule type" value="Genomic_DNA"/>
</dbReference>
<reference evidence="9 10" key="1">
    <citation type="journal article" date="2017" name="Gigascience">
        <title>Genome sequence of the small brown planthopper, Laodelphax striatellus.</title>
        <authorList>
            <person name="Zhu J."/>
            <person name="Jiang F."/>
            <person name="Wang X."/>
            <person name="Yang P."/>
            <person name="Bao Y."/>
            <person name="Zhao W."/>
            <person name="Wang W."/>
            <person name="Lu H."/>
            <person name="Wang Q."/>
            <person name="Cui N."/>
            <person name="Li J."/>
            <person name="Chen X."/>
            <person name="Luo L."/>
            <person name="Yu J."/>
            <person name="Kang L."/>
            <person name="Cui F."/>
        </authorList>
    </citation>
    <scope>NUCLEOTIDE SEQUENCE [LARGE SCALE GENOMIC DNA]</scope>
    <source>
        <strain evidence="9">Lst14</strain>
    </source>
</reference>
<evidence type="ECO:0000256" key="5">
    <source>
        <dbReference type="ARBA" id="ARBA00038288"/>
    </source>
</evidence>
<sequence length="777" mass="88812">MGIDNQQERHRPGQFKQQNKLHKHGRHRSKGSIDNLNKGRVSVKFLTKRANKVVKKEERKNQLAQIRNKKRAEYLEKRRGISDAPHMVAVVTLSQGIQYDKIFEQLEKADDDASVTYTTENHVHINLPRFRQRFTFVRVERDELFNVLDVLKAADTVLFVVSVLGIDDWGDLILTAALAQGLPTCAVVLVGLELVLPKKRQESKSQIQKAVNSWLPDEKISVLEKPGDALNLFRRIGNQKQRSVQHRDRHPYVLAEAVQFVPDEQSGRGTLIVTGFLKGKPLSVNSLVHIAGWGDYQMKRIESPAEPNPMGGAGGEAGDVRVLAEPDADKQEQLISENIPDPMDAEQTWPTEEELAAADEERKNKKKVKRVPKGMSEYQAAWIPDSDAEEEEDSDEEDEDEVMMDAREDECSEDEAKEESDDEEEEEYESTTSELPPPADKYDKEMNYDEEKETLKKIKDARLDQMFPDEVDTPADVAARDRYQKYRGLQSFRTSPWDAKEDLPGDYARIFQFQNFNRTRKRVMDQLDECSGAYPGWYISVHVANVPETVYRSRGAQPVVLFGMLAHEQKMSVVNMVLKRPNLVLDASAHQPIRSKQRLVFQCGYRRYSACPLFSQHTNGTKHKYERYFQPDATVVATVFAPIMFPPCSVLAFEEKSDGSMPLVATGSLLSVNPDRLVIKRVVLSGHPFKVNKRSAVIRYMFFNREDIAWFKPVELRTKYGRRGHIKEPLGTHGHMKCVFDGQLKSQDTVLLNLYKRVFPKWTYEPVVCSNTVTPME</sequence>
<dbReference type="InterPro" id="IPR012948">
    <property type="entry name" value="AARP2CN"/>
</dbReference>
<dbReference type="PANTHER" id="PTHR12858:SF1">
    <property type="entry name" value="PRE-RRNA-PROCESSING PROTEIN TSR1 HOMOLOG"/>
    <property type="match status" value="1"/>
</dbReference>
<evidence type="ECO:0000256" key="4">
    <source>
        <dbReference type="ARBA" id="ARBA00037087"/>
    </source>
</evidence>
<dbReference type="SMART" id="SM01362">
    <property type="entry name" value="DUF663"/>
    <property type="match status" value="1"/>
</dbReference>
<proteinExistence type="inferred from homology"/>
<dbReference type="SMR" id="A0A482X5G9"/>
<feature type="compositionally biased region" description="Basic and acidic residues" evidence="7">
    <location>
        <begin position="1"/>
        <end position="11"/>
    </location>
</feature>
<dbReference type="Pfam" id="PF08142">
    <property type="entry name" value="AARP2CN"/>
    <property type="match status" value="1"/>
</dbReference>
<dbReference type="InterPro" id="IPR007034">
    <property type="entry name" value="BMS1_TSR1_C"/>
</dbReference>
<dbReference type="GO" id="GO:0030688">
    <property type="term" value="C:preribosome, small subunit precursor"/>
    <property type="evidence" value="ECO:0007669"/>
    <property type="project" value="TreeGrafter"/>
</dbReference>
<keyword evidence="10" id="KW-1185">Reference proteome</keyword>
<dbReference type="GO" id="GO:0000462">
    <property type="term" value="P:maturation of SSU-rRNA from tricistronic rRNA transcript (SSU-rRNA, 5.8S rRNA, LSU-rRNA)"/>
    <property type="evidence" value="ECO:0007669"/>
    <property type="project" value="TreeGrafter"/>
</dbReference>
<name>A0A482X5G9_LAOST</name>
<dbReference type="PROSITE" id="PS51714">
    <property type="entry name" value="G_BMS1"/>
    <property type="match status" value="1"/>
</dbReference>
<evidence type="ECO:0000313" key="9">
    <source>
        <dbReference type="EMBL" id="RZF40768.1"/>
    </source>
</evidence>
<dbReference type="Pfam" id="PF22298">
    <property type="entry name" value="Tsr1_G-like"/>
    <property type="match status" value="1"/>
</dbReference>
<evidence type="ECO:0000256" key="3">
    <source>
        <dbReference type="ARBA" id="ARBA00023242"/>
    </source>
</evidence>
<keyword evidence="3" id="KW-0539">Nucleus</keyword>
<feature type="domain" description="Bms1-type G" evidence="8">
    <location>
        <begin position="84"/>
        <end position="242"/>
    </location>
</feature>
<comment type="function">
    <text evidence="4">Required during maturation of the 40S ribosomal subunit in the nucleolus.</text>
</comment>
<dbReference type="SMART" id="SM00785">
    <property type="entry name" value="AARP2CN"/>
    <property type="match status" value="1"/>
</dbReference>
<dbReference type="GO" id="GO:0000479">
    <property type="term" value="P:endonucleolytic cleavage of tricistronic rRNA transcript (SSU-rRNA, 5.8S rRNA, LSU-rRNA)"/>
    <property type="evidence" value="ECO:0007669"/>
    <property type="project" value="TreeGrafter"/>
</dbReference>
<feature type="region of interest" description="Disordered" evidence="7">
    <location>
        <begin position="1"/>
        <end position="37"/>
    </location>
</feature>
<evidence type="ECO:0000256" key="6">
    <source>
        <dbReference type="ARBA" id="ARBA00040070"/>
    </source>
</evidence>
<dbReference type="PANTHER" id="PTHR12858">
    <property type="entry name" value="RIBOSOME BIOGENESIS PROTEIN"/>
    <property type="match status" value="1"/>
</dbReference>
<feature type="compositionally biased region" description="Acidic residues" evidence="7">
    <location>
        <begin position="386"/>
        <end position="429"/>
    </location>
</feature>
<organism evidence="9 10">
    <name type="scientific">Laodelphax striatellus</name>
    <name type="common">Small brown planthopper</name>
    <name type="synonym">Delphax striatella</name>
    <dbReference type="NCBI Taxonomy" id="195883"/>
    <lineage>
        <taxon>Eukaryota</taxon>
        <taxon>Metazoa</taxon>
        <taxon>Ecdysozoa</taxon>
        <taxon>Arthropoda</taxon>
        <taxon>Hexapoda</taxon>
        <taxon>Insecta</taxon>
        <taxon>Pterygota</taxon>
        <taxon>Neoptera</taxon>
        <taxon>Paraneoptera</taxon>
        <taxon>Hemiptera</taxon>
        <taxon>Auchenorrhyncha</taxon>
        <taxon>Fulgoroidea</taxon>
        <taxon>Delphacidae</taxon>
        <taxon>Criomorphinae</taxon>
        <taxon>Laodelphax</taxon>
    </lineage>
</organism>
<comment type="subcellular location">
    <subcellularLocation>
        <location evidence="1">Nucleus</location>
        <location evidence="1">Nucleolus</location>
    </subcellularLocation>
</comment>
<dbReference type="STRING" id="195883.A0A482X5G9"/>
<dbReference type="GO" id="GO:0005730">
    <property type="term" value="C:nucleolus"/>
    <property type="evidence" value="ECO:0007669"/>
    <property type="project" value="UniProtKB-SubCell"/>
</dbReference>
<protein>
    <recommendedName>
        <fullName evidence="6">Pre-rRNA-processing protein TSR1 homolog</fullName>
    </recommendedName>
</protein>
<keyword evidence="2" id="KW-0690">Ribosome biogenesis</keyword>
<dbReference type="InterPro" id="IPR030387">
    <property type="entry name" value="G_Bms1/Tsr1_dom"/>
</dbReference>
<gene>
    <name evidence="9" type="ORF">LSTR_LSTR011285</name>
</gene>
<evidence type="ECO:0000256" key="1">
    <source>
        <dbReference type="ARBA" id="ARBA00004604"/>
    </source>
</evidence>
<dbReference type="Proteomes" id="UP000291343">
    <property type="component" value="Unassembled WGS sequence"/>
</dbReference>
<evidence type="ECO:0000256" key="2">
    <source>
        <dbReference type="ARBA" id="ARBA00022517"/>
    </source>
</evidence>
<dbReference type="Pfam" id="PF04950">
    <property type="entry name" value="RIBIOP_C"/>
    <property type="match status" value="1"/>
</dbReference>
<comment type="caution">
    <text evidence="9">The sequence shown here is derived from an EMBL/GenBank/DDBJ whole genome shotgun (WGS) entry which is preliminary data.</text>
</comment>